<dbReference type="InterPro" id="IPR013083">
    <property type="entry name" value="Znf_RING/FYVE/PHD"/>
</dbReference>
<feature type="compositionally biased region" description="Low complexity" evidence="16">
    <location>
        <begin position="612"/>
        <end position="624"/>
    </location>
</feature>
<evidence type="ECO:0000256" key="16">
    <source>
        <dbReference type="SAM" id="MobiDB-lite"/>
    </source>
</evidence>
<protein>
    <recommendedName>
        <fullName evidence="5">RING-type E3 ubiquitin transferase</fullName>
        <ecNumber evidence="5">2.3.2.27</ecNumber>
    </recommendedName>
</protein>
<organism evidence="19 20">
    <name type="scientific">Tieghemostelium lacteum</name>
    <name type="common">Slime mold</name>
    <name type="synonym">Dictyostelium lacteum</name>
    <dbReference type="NCBI Taxonomy" id="361077"/>
    <lineage>
        <taxon>Eukaryota</taxon>
        <taxon>Amoebozoa</taxon>
        <taxon>Evosea</taxon>
        <taxon>Eumycetozoa</taxon>
        <taxon>Dictyostelia</taxon>
        <taxon>Dictyosteliales</taxon>
        <taxon>Raperosteliaceae</taxon>
        <taxon>Tieghemostelium</taxon>
    </lineage>
</organism>
<dbReference type="GO" id="GO:0061630">
    <property type="term" value="F:ubiquitin protein ligase activity"/>
    <property type="evidence" value="ECO:0007669"/>
    <property type="project" value="UniProtKB-EC"/>
</dbReference>
<comment type="pathway">
    <text evidence="3">Protein modification; protein ubiquitination.</text>
</comment>
<evidence type="ECO:0000256" key="5">
    <source>
        <dbReference type="ARBA" id="ARBA00012483"/>
    </source>
</evidence>
<evidence type="ECO:0000313" key="20">
    <source>
        <dbReference type="Proteomes" id="UP000076078"/>
    </source>
</evidence>
<feature type="transmembrane region" description="Helical" evidence="17">
    <location>
        <begin position="101"/>
        <end position="121"/>
    </location>
</feature>
<dbReference type="GO" id="GO:0043161">
    <property type="term" value="P:proteasome-mediated ubiquitin-dependent protein catabolic process"/>
    <property type="evidence" value="ECO:0007669"/>
    <property type="project" value="TreeGrafter"/>
</dbReference>
<dbReference type="Pfam" id="PF25563">
    <property type="entry name" value="TPR_SYVN1_N"/>
    <property type="match status" value="1"/>
</dbReference>
<evidence type="ECO:0000259" key="18">
    <source>
        <dbReference type="PROSITE" id="PS50089"/>
    </source>
</evidence>
<keyword evidence="6" id="KW-0808">Transferase</keyword>
<gene>
    <name evidence="19" type="ORF">DLAC_06051</name>
</gene>
<dbReference type="SUPFAM" id="SSF57850">
    <property type="entry name" value="RING/U-box"/>
    <property type="match status" value="1"/>
</dbReference>
<keyword evidence="12" id="KW-0862">Zinc</keyword>
<evidence type="ECO:0000256" key="9">
    <source>
        <dbReference type="ARBA" id="ARBA00022771"/>
    </source>
</evidence>
<dbReference type="AlphaFoldDB" id="A0A151ZHP3"/>
<dbReference type="InterPro" id="IPR050731">
    <property type="entry name" value="HRD1_E3_ubiq-ligases"/>
</dbReference>
<dbReference type="InParanoid" id="A0A151ZHP3"/>
<feature type="region of interest" description="Disordered" evidence="16">
    <location>
        <begin position="351"/>
        <end position="407"/>
    </location>
</feature>
<feature type="transmembrane region" description="Helical" evidence="17">
    <location>
        <begin position="226"/>
        <end position="246"/>
    </location>
</feature>
<feature type="compositionally biased region" description="Pro residues" evidence="16">
    <location>
        <begin position="382"/>
        <end position="392"/>
    </location>
</feature>
<evidence type="ECO:0000256" key="6">
    <source>
        <dbReference type="ARBA" id="ARBA00022679"/>
    </source>
</evidence>
<dbReference type="EMBL" id="LODT01000028">
    <property type="protein sequence ID" value="KYQ93374.1"/>
    <property type="molecule type" value="Genomic_DNA"/>
</dbReference>
<feature type="compositionally biased region" description="Low complexity" evidence="16">
    <location>
        <begin position="353"/>
        <end position="381"/>
    </location>
</feature>
<reference evidence="19 20" key="1">
    <citation type="submission" date="2015-12" db="EMBL/GenBank/DDBJ databases">
        <title>Dictyostelia acquired genes for synthesis and detection of signals that induce cell-type specialization by lateral gene transfer from prokaryotes.</title>
        <authorList>
            <person name="Gloeckner G."/>
            <person name="Schaap P."/>
        </authorList>
    </citation>
    <scope>NUCLEOTIDE SEQUENCE [LARGE SCALE GENOMIC DNA]</scope>
    <source>
        <strain evidence="19 20">TK</strain>
    </source>
</reference>
<feature type="transmembrane region" description="Helical" evidence="17">
    <location>
        <begin position="6"/>
        <end position="25"/>
    </location>
</feature>
<sequence length="630" mass="72788">MVRVSFKTYCTITILLTGVVIYRAYEKYQQFYLTGLYLATAKHALLIFTNLVAVLAYLLGKLFVYIYLDRIHERELDLLNDKIKSSLTDTILALTIFREHFNTQFVFLLLFLLFFQVFHWLSKYRVEYLEHSPYDLKKNIKLVALLSFLLLVDSAFLYFSITSLFREGPNVMVLFSLEFGLLLITGISTLIQLFINIEGIKREGRWDNKGLYLLYLEFFSEGLKTLLYGCFFAITIIHYGIPIHIIRQLFLSIRTFCRRLQDILQYQNIMNERFPDATEEELENTDKICIVCREDMLTGKKLPCGHILHLHCLRSWLERQQTCPICRANVIIQDPNNPNPSLLQRLFGRRQPRPAVQQQQAQPQPIEQQAQQQAQQQGQPQPLQPLQPPLHPPFGHQPLPPFDNPFMPPNIVFPSRRRVHFSPLSPPPPLIQNLHFNPFSSSHHHHHHHSSTLPPFLLQSTNSTTTTAPTTNVDPNIAHIEQIQQHITFLSQQLEIVKNNIYRSSQNSTSQSSLPLHLDDNIINNNTTNINNNNSTNEIENNNNNNNNISENIKPNENTTSNTTTTTTTTTTTSTSSEKSMEQPTVESSDEELSYEDQMKQRVARYKNSPPTSTSTVVNRNTNNDNEKYY</sequence>
<evidence type="ECO:0000256" key="11">
    <source>
        <dbReference type="ARBA" id="ARBA00022824"/>
    </source>
</evidence>
<keyword evidence="9 15" id="KW-0863">Zinc-finger</keyword>
<feature type="transmembrane region" description="Helical" evidence="17">
    <location>
        <begin position="173"/>
        <end position="195"/>
    </location>
</feature>
<evidence type="ECO:0000256" key="17">
    <source>
        <dbReference type="SAM" id="Phobius"/>
    </source>
</evidence>
<keyword evidence="11" id="KW-0256">Endoplasmic reticulum</keyword>
<dbReference type="GO" id="GO:0008270">
    <property type="term" value="F:zinc ion binding"/>
    <property type="evidence" value="ECO:0007669"/>
    <property type="project" value="UniProtKB-KW"/>
</dbReference>
<evidence type="ECO:0000256" key="4">
    <source>
        <dbReference type="ARBA" id="ARBA00010089"/>
    </source>
</evidence>
<dbReference type="GO" id="GO:0036503">
    <property type="term" value="P:ERAD pathway"/>
    <property type="evidence" value="ECO:0007669"/>
    <property type="project" value="TreeGrafter"/>
</dbReference>
<name>A0A151ZHP3_TIELA</name>
<dbReference type="InterPro" id="IPR058051">
    <property type="entry name" value="Znf_RING_synoviolin"/>
</dbReference>
<feature type="domain" description="RING-type" evidence="18">
    <location>
        <begin position="289"/>
        <end position="327"/>
    </location>
</feature>
<dbReference type="STRING" id="361077.A0A151ZHP3"/>
<accession>A0A151ZHP3</accession>
<keyword evidence="8" id="KW-0479">Metal-binding</keyword>
<evidence type="ECO:0000256" key="12">
    <source>
        <dbReference type="ARBA" id="ARBA00022833"/>
    </source>
</evidence>
<evidence type="ECO:0000256" key="1">
    <source>
        <dbReference type="ARBA" id="ARBA00000900"/>
    </source>
</evidence>
<feature type="transmembrane region" description="Helical" evidence="17">
    <location>
        <begin position="45"/>
        <end position="68"/>
    </location>
</feature>
<dbReference type="GO" id="GO:0005789">
    <property type="term" value="C:endoplasmic reticulum membrane"/>
    <property type="evidence" value="ECO:0007669"/>
    <property type="project" value="UniProtKB-SubCell"/>
</dbReference>
<proteinExistence type="inferred from homology"/>
<keyword evidence="10" id="KW-0833">Ubl conjugation pathway</keyword>
<evidence type="ECO:0000256" key="15">
    <source>
        <dbReference type="PROSITE-ProRule" id="PRU00175"/>
    </source>
</evidence>
<evidence type="ECO:0000256" key="7">
    <source>
        <dbReference type="ARBA" id="ARBA00022692"/>
    </source>
</evidence>
<keyword evidence="13 17" id="KW-1133">Transmembrane helix</keyword>
<evidence type="ECO:0000313" key="19">
    <source>
        <dbReference type="EMBL" id="KYQ93374.1"/>
    </source>
</evidence>
<dbReference type="CDD" id="cd16479">
    <property type="entry name" value="RING-H2_synoviolin"/>
    <property type="match status" value="1"/>
</dbReference>
<evidence type="ECO:0000256" key="2">
    <source>
        <dbReference type="ARBA" id="ARBA00004477"/>
    </source>
</evidence>
<feature type="compositionally biased region" description="Pro residues" evidence="16">
    <location>
        <begin position="398"/>
        <end position="407"/>
    </location>
</feature>
<dbReference type="InterPro" id="IPR001841">
    <property type="entry name" value="Znf_RING"/>
</dbReference>
<dbReference type="Proteomes" id="UP000076078">
    <property type="component" value="Unassembled WGS sequence"/>
</dbReference>
<dbReference type="PROSITE" id="PS50089">
    <property type="entry name" value="ZF_RING_2"/>
    <property type="match status" value="1"/>
</dbReference>
<dbReference type="EC" id="2.3.2.27" evidence="5"/>
<feature type="compositionally biased region" description="Low complexity" evidence="16">
    <location>
        <begin position="531"/>
        <end position="577"/>
    </location>
</feature>
<keyword evidence="20" id="KW-1185">Reference proteome</keyword>
<dbReference type="OrthoDB" id="7759664at2759"/>
<keyword evidence="7 17" id="KW-0812">Transmembrane</keyword>
<keyword evidence="14 17" id="KW-0472">Membrane</keyword>
<feature type="region of interest" description="Disordered" evidence="16">
    <location>
        <begin position="531"/>
        <end position="630"/>
    </location>
</feature>
<evidence type="ECO:0000256" key="14">
    <source>
        <dbReference type="ARBA" id="ARBA00023136"/>
    </source>
</evidence>
<comment type="similarity">
    <text evidence="4">Belongs to the HRD1 family.</text>
</comment>
<feature type="transmembrane region" description="Helical" evidence="17">
    <location>
        <begin position="142"/>
        <end position="161"/>
    </location>
</feature>
<comment type="catalytic activity">
    <reaction evidence="1">
        <text>S-ubiquitinyl-[E2 ubiquitin-conjugating enzyme]-L-cysteine + [acceptor protein]-L-lysine = [E2 ubiquitin-conjugating enzyme]-L-cysteine + N(6)-ubiquitinyl-[acceptor protein]-L-lysine.</text>
        <dbReference type="EC" id="2.3.2.27"/>
    </reaction>
</comment>
<dbReference type="PANTHER" id="PTHR22763:SF184">
    <property type="entry name" value="E3 UBIQUITIN-PROTEIN LIGASE SYNOVIOLIN"/>
    <property type="match status" value="1"/>
</dbReference>
<feature type="compositionally biased region" description="Low complexity" evidence="16">
    <location>
        <begin position="460"/>
        <end position="470"/>
    </location>
</feature>
<dbReference type="Pfam" id="PF13639">
    <property type="entry name" value="zf-RING_2"/>
    <property type="match status" value="1"/>
</dbReference>
<evidence type="ECO:0000256" key="10">
    <source>
        <dbReference type="ARBA" id="ARBA00022786"/>
    </source>
</evidence>
<evidence type="ECO:0000256" key="8">
    <source>
        <dbReference type="ARBA" id="ARBA00022723"/>
    </source>
</evidence>
<evidence type="ECO:0000256" key="13">
    <source>
        <dbReference type="ARBA" id="ARBA00022989"/>
    </source>
</evidence>
<dbReference type="InterPro" id="IPR057992">
    <property type="entry name" value="TPR_SYVN1_N"/>
</dbReference>
<feature type="region of interest" description="Disordered" evidence="16">
    <location>
        <begin position="440"/>
        <end position="470"/>
    </location>
</feature>
<dbReference type="PANTHER" id="PTHR22763">
    <property type="entry name" value="RING ZINC FINGER PROTEIN"/>
    <property type="match status" value="1"/>
</dbReference>
<comment type="subcellular location">
    <subcellularLocation>
        <location evidence="2">Endoplasmic reticulum membrane</location>
        <topology evidence="2">Multi-pass membrane protein</topology>
    </subcellularLocation>
</comment>
<dbReference type="SMART" id="SM00184">
    <property type="entry name" value="RING"/>
    <property type="match status" value="1"/>
</dbReference>
<dbReference type="Gene3D" id="3.30.40.10">
    <property type="entry name" value="Zinc/RING finger domain, C3HC4 (zinc finger)"/>
    <property type="match status" value="1"/>
</dbReference>
<comment type="caution">
    <text evidence="19">The sequence shown here is derived from an EMBL/GenBank/DDBJ whole genome shotgun (WGS) entry which is preliminary data.</text>
</comment>
<evidence type="ECO:0000256" key="3">
    <source>
        <dbReference type="ARBA" id="ARBA00004906"/>
    </source>
</evidence>